<dbReference type="PANTHER" id="PTHR42961:SF2">
    <property type="entry name" value="IRON-SULFUR PROTEIN NUBPL"/>
    <property type="match status" value="1"/>
</dbReference>
<dbReference type="InterPro" id="IPR038492">
    <property type="entry name" value="GBBH-like_N_sf"/>
</dbReference>
<evidence type="ECO:0000259" key="8">
    <source>
        <dbReference type="Pfam" id="PF06155"/>
    </source>
</evidence>
<dbReference type="InterPro" id="IPR000808">
    <property type="entry name" value="Mrp-like_CS"/>
</dbReference>
<keyword evidence="3" id="KW-0067">ATP-binding</keyword>
<keyword evidence="4" id="KW-0408">Iron</keyword>
<dbReference type="RefSeq" id="XP_028873177.1">
    <property type="nucleotide sequence ID" value="XM_029018793.1"/>
</dbReference>
<sequence>MLSECSDISDTEMDLNDQIIRQLKNISFEQIDSNNIHENELTNIIDQKIVKDYSYDYCRGIVNIILLSDIKKNDNIKKELLEIGWVNTVNIIIEEAKNNKKSSIEDKNNEILLSLEKVVDPDLNKDIVSCGFVKDLSFDPESSKVSFTLELTTPICPLKDSFERSCIEIIKSERSYVKEVDIKFTSRPKKKNELISKEKIHENLENVSNIIAVSSCKGGVGKSTISVNIAFTLSQLGAKVGLVDCDLYGPNLEQLIPLEENTVFYKKPSNEIEEIKTNVNKRGLSKTNSLKLTNHDSREGFVPLVYKGVQLISYSYLLNAKKHTNGTSKVSNILRGPIAGSIVTQLITGTVWDDLDYLVLDLPPGTGDIQLSIAQTIAIDGAIIITTPQDLSIADVERGINLFDKLNIPILTVVENMSYFICDGCEKKHEIFSRGDFSLITEKYGLECNFNFPLFSGLSKCKFYSNLNEADFPYVIVANKNDNIYLEFVKLSEFIARKLSKNRYSDYKPNFEFDNDRKIVNCQIPKDIKEIFFQDKKVNQLTRFNVSYSEIRQLCRCAICYEPGKNQFKEIYDPSTLMIDQLETMGSYAITITWSDGHTSIVSYSNLIKKFVNEDEIKLCQKESLVW</sequence>
<dbReference type="PROSITE" id="PS01215">
    <property type="entry name" value="MRP"/>
    <property type="match status" value="1"/>
</dbReference>
<dbReference type="OrthoDB" id="1741334at2759"/>
<dbReference type="InterPro" id="IPR019591">
    <property type="entry name" value="Mrp/NBP35_ATP-bd"/>
</dbReference>
<dbReference type="GO" id="GO:0051539">
    <property type="term" value="F:4 iron, 4 sulfur cluster binding"/>
    <property type="evidence" value="ECO:0007669"/>
    <property type="project" value="TreeGrafter"/>
</dbReference>
<evidence type="ECO:0000256" key="5">
    <source>
        <dbReference type="ARBA" id="ARBA00023014"/>
    </source>
</evidence>
<dbReference type="CDD" id="cd02037">
    <property type="entry name" value="Mrp_NBP35"/>
    <property type="match status" value="1"/>
</dbReference>
<evidence type="ECO:0000256" key="4">
    <source>
        <dbReference type="ARBA" id="ARBA00023004"/>
    </source>
</evidence>
<reference evidence="9 10" key="1">
    <citation type="submission" date="2016-10" db="EMBL/GenBank/DDBJ databases">
        <title>Reductive evolution of mitochondrial metabolism and differential evolution of invasion-related proteins in Cryptosporidium.</title>
        <authorList>
            <person name="Liu S."/>
            <person name="Roellig D.M."/>
            <person name="Guo Y."/>
            <person name="Li N."/>
            <person name="Frace M.A."/>
            <person name="Tang K."/>
            <person name="Zhang L."/>
            <person name="Feng Y."/>
            <person name="Xiao L."/>
        </authorList>
    </citation>
    <scope>NUCLEOTIDE SEQUENCE [LARGE SCALE GENOMIC DNA]</scope>
    <source>
        <strain evidence="9">39726</strain>
    </source>
</reference>
<dbReference type="SUPFAM" id="SSF52540">
    <property type="entry name" value="P-loop containing nucleoside triphosphate hydrolases"/>
    <property type="match status" value="1"/>
</dbReference>
<feature type="domain" description="MIP18 family-like" evidence="7">
    <location>
        <begin position="110"/>
        <end position="172"/>
    </location>
</feature>
<dbReference type="PANTHER" id="PTHR42961">
    <property type="entry name" value="IRON-SULFUR PROTEIN NUBPL"/>
    <property type="match status" value="1"/>
</dbReference>
<evidence type="ECO:0000256" key="1">
    <source>
        <dbReference type="ARBA" id="ARBA00022723"/>
    </source>
</evidence>
<dbReference type="GO" id="GO:0016226">
    <property type="term" value="P:iron-sulfur cluster assembly"/>
    <property type="evidence" value="ECO:0007669"/>
    <property type="project" value="InterPro"/>
</dbReference>
<dbReference type="VEuPathDB" id="CryptoDB:cubi_01781"/>
<keyword evidence="1" id="KW-0479">Metal-binding</keyword>
<evidence type="ECO:0000256" key="3">
    <source>
        <dbReference type="ARBA" id="ARBA00022840"/>
    </source>
</evidence>
<dbReference type="InterPro" id="IPR002744">
    <property type="entry name" value="MIP18-like"/>
</dbReference>
<name>A0A1J4MAQ0_9CRYT</name>
<keyword evidence="10" id="KW-1185">Reference proteome</keyword>
<evidence type="ECO:0000259" key="7">
    <source>
        <dbReference type="Pfam" id="PF01883"/>
    </source>
</evidence>
<comment type="similarity">
    <text evidence="6">Belongs to the Mrp/NBP35 ATP-binding proteins family.</text>
</comment>
<dbReference type="InterPro" id="IPR010376">
    <property type="entry name" value="GBBH-like_N"/>
</dbReference>
<accession>A0A1J4MAQ0</accession>
<dbReference type="Gene3D" id="3.30.2020.30">
    <property type="match status" value="1"/>
</dbReference>
<dbReference type="Proteomes" id="UP000186176">
    <property type="component" value="Unassembled WGS sequence"/>
</dbReference>
<dbReference type="AlphaFoldDB" id="A0A1J4MAQ0"/>
<keyword evidence="5" id="KW-0411">Iron-sulfur</keyword>
<dbReference type="EMBL" id="LRBP01000030">
    <property type="protein sequence ID" value="OII71306.1"/>
    <property type="molecule type" value="Genomic_DNA"/>
</dbReference>
<evidence type="ECO:0000256" key="2">
    <source>
        <dbReference type="ARBA" id="ARBA00022741"/>
    </source>
</evidence>
<dbReference type="InterPro" id="IPR033756">
    <property type="entry name" value="YlxH/NBP35"/>
</dbReference>
<evidence type="ECO:0000313" key="9">
    <source>
        <dbReference type="EMBL" id="OII71306.1"/>
    </source>
</evidence>
<organism evidence="9 10">
    <name type="scientific">Cryptosporidium ubiquitum</name>
    <dbReference type="NCBI Taxonomy" id="857276"/>
    <lineage>
        <taxon>Eukaryota</taxon>
        <taxon>Sar</taxon>
        <taxon>Alveolata</taxon>
        <taxon>Apicomplexa</taxon>
        <taxon>Conoidasida</taxon>
        <taxon>Coccidia</taxon>
        <taxon>Eucoccidiorida</taxon>
        <taxon>Eimeriorina</taxon>
        <taxon>Cryptosporidiidae</taxon>
        <taxon>Cryptosporidium</taxon>
    </lineage>
</organism>
<dbReference type="HAMAP" id="MF_02040">
    <property type="entry name" value="Mrp_NBP35"/>
    <property type="match status" value="1"/>
</dbReference>
<dbReference type="Pfam" id="PF01883">
    <property type="entry name" value="FeS_assembly_P"/>
    <property type="match status" value="1"/>
</dbReference>
<dbReference type="GeneID" id="39978572"/>
<feature type="domain" description="Gamma-butyrobetaine hydroxylase-like N-terminal" evidence="8">
    <location>
        <begin position="533"/>
        <end position="601"/>
    </location>
</feature>
<gene>
    <name evidence="9" type="ORF">cubi_01781</name>
</gene>
<evidence type="ECO:0000313" key="10">
    <source>
        <dbReference type="Proteomes" id="UP000186176"/>
    </source>
</evidence>
<proteinExistence type="inferred from homology"/>
<dbReference type="GO" id="GO:0005524">
    <property type="term" value="F:ATP binding"/>
    <property type="evidence" value="ECO:0007669"/>
    <property type="project" value="UniProtKB-KW"/>
</dbReference>
<keyword evidence="2" id="KW-0547">Nucleotide-binding</keyword>
<dbReference type="Pfam" id="PF06155">
    <property type="entry name" value="GBBH-like_N"/>
    <property type="match status" value="1"/>
</dbReference>
<comment type="caution">
    <text evidence="9">The sequence shown here is derived from an EMBL/GenBank/DDBJ whole genome shotgun (WGS) entry which is preliminary data.</text>
</comment>
<evidence type="ECO:0000256" key="6">
    <source>
        <dbReference type="ARBA" id="ARBA00024036"/>
    </source>
</evidence>
<dbReference type="GO" id="GO:0046872">
    <property type="term" value="F:metal ion binding"/>
    <property type="evidence" value="ECO:0007669"/>
    <property type="project" value="UniProtKB-KW"/>
</dbReference>
<dbReference type="Gene3D" id="3.40.50.300">
    <property type="entry name" value="P-loop containing nucleotide triphosphate hydrolases"/>
    <property type="match status" value="1"/>
</dbReference>
<dbReference type="GO" id="GO:0140663">
    <property type="term" value="F:ATP-dependent FeS chaperone activity"/>
    <property type="evidence" value="ECO:0007669"/>
    <property type="project" value="InterPro"/>
</dbReference>
<dbReference type="Pfam" id="PF10609">
    <property type="entry name" value="ParA"/>
    <property type="match status" value="1"/>
</dbReference>
<dbReference type="InterPro" id="IPR034904">
    <property type="entry name" value="FSCA_dom_sf"/>
</dbReference>
<dbReference type="InterPro" id="IPR027417">
    <property type="entry name" value="P-loop_NTPase"/>
</dbReference>
<dbReference type="Gene3D" id="3.30.300.130">
    <property type="entry name" value="Fe-S cluster assembly (FSCA)"/>
    <property type="match status" value="1"/>
</dbReference>
<dbReference type="InterPro" id="IPR044304">
    <property type="entry name" value="NUBPL-like"/>
</dbReference>
<dbReference type="SUPFAM" id="SSF117916">
    <property type="entry name" value="Fe-S cluster assembly (FSCA) domain-like"/>
    <property type="match status" value="1"/>
</dbReference>
<protein>
    <submittedName>
        <fullName evidence="9">MRP like family ATPase</fullName>
    </submittedName>
</protein>